<sequence>MRMATRSMKMQDTHSPSKNRFFACSPDASPPTRRSPKTLFDAILTGPPEFYVFEAIEDCNSVSMQLSRHGRHGRTTPALPSSAGVCVVVVVRCFPHNNSLFYSHVDTVIKRYIQRVQGRQVACISIMASPRVARVTKSAIDIGIPLETLEHIAEGVTTGDPEPRTTEGFLAEYVYTSLVPETATATLWTVNMSEYSPEPVSSETVGLPPCWCATTWAQALRATKRFRWAPHVRRHSHVPPPLHRDAHFPPEARTPHSHAPLQRLHSARELTCAIPRQAPRPIFLANCKRSRPAVHAT</sequence>
<dbReference type="EMBL" id="MU275891">
    <property type="protein sequence ID" value="KAI0048186.1"/>
    <property type="molecule type" value="Genomic_DNA"/>
</dbReference>
<reference evidence="1" key="2">
    <citation type="journal article" date="2022" name="New Phytol.">
        <title>Evolutionary transition to the ectomycorrhizal habit in the genomes of a hyperdiverse lineage of mushroom-forming fungi.</title>
        <authorList>
            <person name="Looney B."/>
            <person name="Miyauchi S."/>
            <person name="Morin E."/>
            <person name="Drula E."/>
            <person name="Courty P.E."/>
            <person name="Kohler A."/>
            <person name="Kuo A."/>
            <person name="LaButti K."/>
            <person name="Pangilinan J."/>
            <person name="Lipzen A."/>
            <person name="Riley R."/>
            <person name="Andreopoulos W."/>
            <person name="He G."/>
            <person name="Johnson J."/>
            <person name="Nolan M."/>
            <person name="Tritt A."/>
            <person name="Barry K.W."/>
            <person name="Grigoriev I.V."/>
            <person name="Nagy L.G."/>
            <person name="Hibbett D."/>
            <person name="Henrissat B."/>
            <person name="Matheny P.B."/>
            <person name="Labbe J."/>
            <person name="Martin F.M."/>
        </authorList>
    </citation>
    <scope>NUCLEOTIDE SEQUENCE</scope>
    <source>
        <strain evidence="1">FP105234-sp</strain>
    </source>
</reference>
<name>A0ACB8RWI4_9AGAM</name>
<evidence type="ECO:0000313" key="1">
    <source>
        <dbReference type="EMBL" id="KAI0048186.1"/>
    </source>
</evidence>
<comment type="caution">
    <text evidence="1">The sequence shown here is derived from an EMBL/GenBank/DDBJ whole genome shotgun (WGS) entry which is preliminary data.</text>
</comment>
<reference evidence="1" key="1">
    <citation type="submission" date="2021-02" db="EMBL/GenBank/DDBJ databases">
        <authorList>
            <consortium name="DOE Joint Genome Institute"/>
            <person name="Ahrendt S."/>
            <person name="Looney B.P."/>
            <person name="Miyauchi S."/>
            <person name="Morin E."/>
            <person name="Drula E."/>
            <person name="Courty P.E."/>
            <person name="Chicoki N."/>
            <person name="Fauchery L."/>
            <person name="Kohler A."/>
            <person name="Kuo A."/>
            <person name="Labutti K."/>
            <person name="Pangilinan J."/>
            <person name="Lipzen A."/>
            <person name="Riley R."/>
            <person name="Andreopoulos W."/>
            <person name="He G."/>
            <person name="Johnson J."/>
            <person name="Barry K.W."/>
            <person name="Grigoriev I.V."/>
            <person name="Nagy L."/>
            <person name="Hibbett D."/>
            <person name="Henrissat B."/>
            <person name="Matheny P.B."/>
            <person name="Labbe J."/>
            <person name="Martin F."/>
        </authorList>
    </citation>
    <scope>NUCLEOTIDE SEQUENCE</scope>
    <source>
        <strain evidence="1">FP105234-sp</strain>
    </source>
</reference>
<dbReference type="Proteomes" id="UP000814033">
    <property type="component" value="Unassembled WGS sequence"/>
</dbReference>
<keyword evidence="2" id="KW-1185">Reference proteome</keyword>
<proteinExistence type="predicted"/>
<accession>A0ACB8RWI4</accession>
<organism evidence="1 2">
    <name type="scientific">Auriscalpium vulgare</name>
    <dbReference type="NCBI Taxonomy" id="40419"/>
    <lineage>
        <taxon>Eukaryota</taxon>
        <taxon>Fungi</taxon>
        <taxon>Dikarya</taxon>
        <taxon>Basidiomycota</taxon>
        <taxon>Agaricomycotina</taxon>
        <taxon>Agaricomycetes</taxon>
        <taxon>Russulales</taxon>
        <taxon>Auriscalpiaceae</taxon>
        <taxon>Auriscalpium</taxon>
    </lineage>
</organism>
<evidence type="ECO:0000313" key="2">
    <source>
        <dbReference type="Proteomes" id="UP000814033"/>
    </source>
</evidence>
<gene>
    <name evidence="1" type="ORF">FA95DRAFT_1121731</name>
</gene>
<protein>
    <submittedName>
        <fullName evidence="1">Uncharacterized protein</fullName>
    </submittedName>
</protein>